<evidence type="ECO:0000313" key="3">
    <source>
        <dbReference type="Proteomes" id="UP000275267"/>
    </source>
</evidence>
<name>A0A3L6SS25_PANMI</name>
<gene>
    <name evidence="2" type="ORF">C2845_PM07G12520</name>
</gene>
<comment type="caution">
    <text evidence="2">The sequence shown here is derived from an EMBL/GenBank/DDBJ whole genome shotgun (WGS) entry which is preliminary data.</text>
</comment>
<organism evidence="2 3">
    <name type="scientific">Panicum miliaceum</name>
    <name type="common">Proso millet</name>
    <name type="synonym">Broomcorn millet</name>
    <dbReference type="NCBI Taxonomy" id="4540"/>
    <lineage>
        <taxon>Eukaryota</taxon>
        <taxon>Viridiplantae</taxon>
        <taxon>Streptophyta</taxon>
        <taxon>Embryophyta</taxon>
        <taxon>Tracheophyta</taxon>
        <taxon>Spermatophyta</taxon>
        <taxon>Magnoliopsida</taxon>
        <taxon>Liliopsida</taxon>
        <taxon>Poales</taxon>
        <taxon>Poaceae</taxon>
        <taxon>PACMAD clade</taxon>
        <taxon>Panicoideae</taxon>
        <taxon>Panicodae</taxon>
        <taxon>Paniceae</taxon>
        <taxon>Panicinae</taxon>
        <taxon>Panicum</taxon>
        <taxon>Panicum sect. Panicum</taxon>
    </lineage>
</organism>
<dbReference type="EMBL" id="PQIB02000004">
    <property type="protein sequence ID" value="RLN24880.1"/>
    <property type="molecule type" value="Genomic_DNA"/>
</dbReference>
<keyword evidence="3" id="KW-1185">Reference proteome</keyword>
<dbReference type="AlphaFoldDB" id="A0A3L6SS25"/>
<reference evidence="3" key="1">
    <citation type="journal article" date="2019" name="Nat. Commun.">
        <title>The genome of broomcorn millet.</title>
        <authorList>
            <person name="Zou C."/>
            <person name="Miki D."/>
            <person name="Li D."/>
            <person name="Tang Q."/>
            <person name="Xiao L."/>
            <person name="Rajput S."/>
            <person name="Deng P."/>
            <person name="Jia W."/>
            <person name="Huang R."/>
            <person name="Zhang M."/>
            <person name="Sun Y."/>
            <person name="Hu J."/>
            <person name="Fu X."/>
            <person name="Schnable P.S."/>
            <person name="Li F."/>
            <person name="Zhang H."/>
            <person name="Feng B."/>
            <person name="Zhu X."/>
            <person name="Liu R."/>
            <person name="Schnable J.C."/>
            <person name="Zhu J.-K."/>
            <person name="Zhang H."/>
        </authorList>
    </citation>
    <scope>NUCLEOTIDE SEQUENCE [LARGE SCALE GENOMIC DNA]</scope>
</reference>
<sequence>MASRQWTPLLVLPRRWHQGGAQPQPPRRDIGTLSDPVEGAIAGASRGSSAPPPRSGCLRRWPAKESRILPSHRCPIEFASTNSAGSRQRRRKPPKQRRVDTAVREESPEQGLGMQDDHP</sequence>
<evidence type="ECO:0000313" key="2">
    <source>
        <dbReference type="EMBL" id="RLN24880.1"/>
    </source>
</evidence>
<feature type="compositionally biased region" description="Basic and acidic residues" evidence="1">
    <location>
        <begin position="97"/>
        <end position="107"/>
    </location>
</feature>
<feature type="compositionally biased region" description="Low complexity" evidence="1">
    <location>
        <begin position="39"/>
        <end position="49"/>
    </location>
</feature>
<accession>A0A3L6SS25</accession>
<feature type="region of interest" description="Disordered" evidence="1">
    <location>
        <begin position="1"/>
        <end position="119"/>
    </location>
</feature>
<feature type="compositionally biased region" description="Basic residues" evidence="1">
    <location>
        <begin position="87"/>
        <end position="96"/>
    </location>
</feature>
<dbReference type="Proteomes" id="UP000275267">
    <property type="component" value="Unassembled WGS sequence"/>
</dbReference>
<proteinExistence type="predicted"/>
<protein>
    <submittedName>
        <fullName evidence="2">Uncharacterized protein</fullName>
    </submittedName>
</protein>
<evidence type="ECO:0000256" key="1">
    <source>
        <dbReference type="SAM" id="MobiDB-lite"/>
    </source>
</evidence>